<protein>
    <submittedName>
        <fullName evidence="1">Uncharacterized protein</fullName>
    </submittedName>
</protein>
<evidence type="ECO:0000313" key="2">
    <source>
        <dbReference type="Proteomes" id="UP000003781"/>
    </source>
</evidence>
<reference evidence="1 2" key="1">
    <citation type="submission" date="2007-03" db="EMBL/GenBank/DDBJ databases">
        <authorList>
            <person name="Stal L."/>
            <person name="Ferriera S."/>
            <person name="Johnson J."/>
            <person name="Kravitz S."/>
            <person name="Beeson K."/>
            <person name="Sutton G."/>
            <person name="Rogers Y.-H."/>
            <person name="Friedman R."/>
            <person name="Frazier M."/>
            <person name="Venter J.C."/>
        </authorList>
    </citation>
    <scope>NUCLEOTIDE SEQUENCE [LARGE SCALE GENOMIC DNA]</scope>
    <source>
        <strain evidence="1 2">CCY0110</strain>
    </source>
</reference>
<sequence length="25" mass="2934">MQIVSVAINLLLINFAYFYAKQLIF</sequence>
<comment type="caution">
    <text evidence="1">The sequence shown here is derived from an EMBL/GenBank/DDBJ whole genome shotgun (WGS) entry which is preliminary data.</text>
</comment>
<dbReference type="EMBL" id="AAXW01000002">
    <property type="protein sequence ID" value="EAZ93593.1"/>
    <property type="molecule type" value="Genomic_DNA"/>
</dbReference>
<accession>A3IIG1</accession>
<organism evidence="1 2">
    <name type="scientific">Crocosphaera chwakensis CCY0110</name>
    <dbReference type="NCBI Taxonomy" id="391612"/>
    <lineage>
        <taxon>Bacteria</taxon>
        <taxon>Bacillati</taxon>
        <taxon>Cyanobacteriota</taxon>
        <taxon>Cyanophyceae</taxon>
        <taxon>Oscillatoriophycideae</taxon>
        <taxon>Chroococcales</taxon>
        <taxon>Aphanothecaceae</taxon>
        <taxon>Crocosphaera</taxon>
        <taxon>Crocosphaera chwakensis</taxon>
    </lineage>
</organism>
<name>A3IIG1_9CHRO</name>
<dbReference type="Proteomes" id="UP000003781">
    <property type="component" value="Unassembled WGS sequence"/>
</dbReference>
<proteinExistence type="predicted"/>
<evidence type="ECO:0000313" key="1">
    <source>
        <dbReference type="EMBL" id="EAZ93593.1"/>
    </source>
</evidence>
<dbReference type="AlphaFoldDB" id="A3IIG1"/>
<gene>
    <name evidence="1" type="ORF">CY0110_17397</name>
</gene>
<keyword evidence="2" id="KW-1185">Reference proteome</keyword>